<dbReference type="EMBL" id="CAFBMK010000025">
    <property type="protein sequence ID" value="CAB4902716.1"/>
    <property type="molecule type" value="Genomic_DNA"/>
</dbReference>
<sequence>MRAYVDRGEAILADPALDATAKTKALEEILRAIRFGFADGDYHFRDVYIRRKAESKMGARSNVIPSDDGE</sequence>
<gene>
    <name evidence="1" type="ORF">UFOPK3564_00677</name>
</gene>
<dbReference type="AlphaFoldDB" id="A0A6J7G6D8"/>
<organism evidence="1">
    <name type="scientific">freshwater metagenome</name>
    <dbReference type="NCBI Taxonomy" id="449393"/>
    <lineage>
        <taxon>unclassified sequences</taxon>
        <taxon>metagenomes</taxon>
        <taxon>ecological metagenomes</taxon>
    </lineage>
</organism>
<accession>A0A6J7G6D8</accession>
<proteinExistence type="predicted"/>
<protein>
    <submittedName>
        <fullName evidence="1">Unannotated protein</fullName>
    </submittedName>
</protein>
<name>A0A6J7G6D8_9ZZZZ</name>
<evidence type="ECO:0000313" key="1">
    <source>
        <dbReference type="EMBL" id="CAB4902716.1"/>
    </source>
</evidence>
<reference evidence="1" key="1">
    <citation type="submission" date="2020-05" db="EMBL/GenBank/DDBJ databases">
        <authorList>
            <person name="Chiriac C."/>
            <person name="Salcher M."/>
            <person name="Ghai R."/>
            <person name="Kavagutti S V."/>
        </authorList>
    </citation>
    <scope>NUCLEOTIDE SEQUENCE</scope>
</reference>